<dbReference type="GeneID" id="117647066"/>
<gene>
    <name evidence="6 7 8 9 10 11" type="primary">LOC117647066</name>
</gene>
<keyword evidence="5" id="KW-1185">Reference proteome</keyword>
<dbReference type="GO" id="GO:0006398">
    <property type="term" value="P:mRNA 3'-end processing by stem-loop binding and cleavage"/>
    <property type="evidence" value="ECO:0007669"/>
    <property type="project" value="TreeGrafter"/>
</dbReference>
<dbReference type="AlphaFoldDB" id="A0A6P8YWF7"/>
<dbReference type="GO" id="GO:0071204">
    <property type="term" value="C:histone pre-mRNA 3'end processing complex"/>
    <property type="evidence" value="ECO:0007669"/>
    <property type="project" value="TreeGrafter"/>
</dbReference>
<dbReference type="Proteomes" id="UP000515158">
    <property type="component" value="Unplaced"/>
</dbReference>
<feature type="region of interest" description="Disordered" evidence="3">
    <location>
        <begin position="1"/>
        <end position="24"/>
    </location>
</feature>
<dbReference type="InterPro" id="IPR026502">
    <property type="entry name" value="SLBP1/SLBP2"/>
</dbReference>
<evidence type="ECO:0000256" key="2">
    <source>
        <dbReference type="ARBA" id="ARBA00022884"/>
    </source>
</evidence>
<dbReference type="GO" id="GO:0003729">
    <property type="term" value="F:mRNA binding"/>
    <property type="evidence" value="ECO:0007669"/>
    <property type="project" value="InterPro"/>
</dbReference>
<feature type="region of interest" description="Disordered" evidence="3">
    <location>
        <begin position="356"/>
        <end position="434"/>
    </location>
</feature>
<evidence type="ECO:0000313" key="8">
    <source>
        <dbReference type="RefSeq" id="XP_034244449.1"/>
    </source>
</evidence>
<dbReference type="PANTHER" id="PTHR17408:SF0">
    <property type="entry name" value="HISTONE RNA HAIRPIN-BINDING PROTEIN"/>
    <property type="match status" value="1"/>
</dbReference>
<feature type="region of interest" description="Disordered" evidence="3">
    <location>
        <begin position="136"/>
        <end position="309"/>
    </location>
</feature>
<keyword evidence="2" id="KW-0694">RNA-binding</keyword>
<feature type="compositionally biased region" description="Basic residues" evidence="3">
    <location>
        <begin position="325"/>
        <end position="337"/>
    </location>
</feature>
<feature type="compositionally biased region" description="Polar residues" evidence="3">
    <location>
        <begin position="271"/>
        <end position="282"/>
    </location>
</feature>
<dbReference type="Pfam" id="PF15247">
    <property type="entry name" value="SLBP_RNA_bind"/>
    <property type="match status" value="1"/>
</dbReference>
<dbReference type="FunFam" id="1.10.8.1120:FF:000001">
    <property type="entry name" value="Histone RNA hairpin-binding protein-like"/>
    <property type="match status" value="1"/>
</dbReference>
<proteinExistence type="inferred from homology"/>
<dbReference type="CTD" id="7884"/>
<dbReference type="RefSeq" id="XP_034244447.1">
    <property type="nucleotide sequence ID" value="XM_034388556.1"/>
</dbReference>
<dbReference type="RefSeq" id="XP_034244453.1">
    <property type="nucleotide sequence ID" value="XM_034388562.1"/>
</dbReference>
<feature type="compositionally biased region" description="Basic and acidic residues" evidence="3">
    <location>
        <begin position="356"/>
        <end position="365"/>
    </location>
</feature>
<dbReference type="InterPro" id="IPR029344">
    <property type="entry name" value="SLBP_RNA_bind"/>
</dbReference>
<dbReference type="RefSeq" id="XP_034244448.1">
    <property type="nucleotide sequence ID" value="XM_034388557.1"/>
</dbReference>
<evidence type="ECO:0000313" key="6">
    <source>
        <dbReference type="RefSeq" id="XP_034244447.1"/>
    </source>
</evidence>
<dbReference type="GO" id="GO:0005737">
    <property type="term" value="C:cytoplasm"/>
    <property type="evidence" value="ECO:0007669"/>
    <property type="project" value="TreeGrafter"/>
</dbReference>
<dbReference type="OrthoDB" id="265795at2759"/>
<evidence type="ECO:0000313" key="11">
    <source>
        <dbReference type="RefSeq" id="XP_034244453.1"/>
    </source>
</evidence>
<dbReference type="RefSeq" id="XP_034244451.1">
    <property type="nucleotide sequence ID" value="XM_034388560.1"/>
</dbReference>
<feature type="compositionally biased region" description="Polar residues" evidence="3">
    <location>
        <begin position="376"/>
        <end position="434"/>
    </location>
</feature>
<evidence type="ECO:0000313" key="5">
    <source>
        <dbReference type="Proteomes" id="UP000515158"/>
    </source>
</evidence>
<accession>A0A6P8YWF7</accession>
<evidence type="ECO:0000256" key="1">
    <source>
        <dbReference type="ARBA" id="ARBA00006151"/>
    </source>
</evidence>
<dbReference type="RefSeq" id="XP_034244452.1">
    <property type="nucleotide sequence ID" value="XM_034388561.1"/>
</dbReference>
<feature type="compositionally biased region" description="Basic and acidic residues" evidence="3">
    <location>
        <begin position="185"/>
        <end position="199"/>
    </location>
</feature>
<dbReference type="KEGG" id="tpal:117647066"/>
<dbReference type="GO" id="GO:0071207">
    <property type="term" value="F:histone pre-mRNA stem-loop binding"/>
    <property type="evidence" value="ECO:0007669"/>
    <property type="project" value="TreeGrafter"/>
</dbReference>
<comment type="similarity">
    <text evidence="1">Belongs to the SLBP family.</text>
</comment>
<feature type="domain" description="Histone RNA hairpin-binding protein RNA-binding" evidence="4">
    <location>
        <begin position="293"/>
        <end position="360"/>
    </location>
</feature>
<reference evidence="6 7" key="1">
    <citation type="submission" date="2025-04" db="UniProtKB">
        <authorList>
            <consortium name="RefSeq"/>
        </authorList>
    </citation>
    <scope>IDENTIFICATION</scope>
    <source>
        <tissue evidence="6 7">Total insect</tissue>
    </source>
</reference>
<sequence>MEETHSRRKSWVELLEDETDTPSSIKIEPIDESKESETFLENEPKIEEVKEENVFDDTTKMDIDLNSIKSECPDSSHPVVSSDHAQSDTVYIKSEPVDDALLGSEPGWSKLVESASEEKVTPGKFTFAQICAKTSNSPSVAVTKEEPPSTDSESTSSSFTSPEKRGRKRSLFPDGLQTKESFGILDEKTMESPCKDIREIMTNIHMDSPLKQDENEDTSGVHRPSPWRKSLAKCGDLRDALRSPNKGDGSRKRTREHSKSTESPANKIAHVSTSPTNKTNSPKPRGKLQYEKDKETLSRRQKQIEYGKNTLGYQRYIQLVPREKREKRHPKTPPRHLRYSRRAWDGLVKVWRQKLHFWDPPKDGEETPTELPESWDNMSDDCSASMSDTTSERSIPSTPQSGRKSSRKCSQSDSECDTKTSVTTFRSNVDSVSA</sequence>
<evidence type="ECO:0000259" key="4">
    <source>
        <dbReference type="Pfam" id="PF15247"/>
    </source>
</evidence>
<feature type="compositionally biased region" description="Low complexity" evidence="3">
    <location>
        <begin position="149"/>
        <end position="161"/>
    </location>
</feature>
<organism evidence="11">
    <name type="scientific">Thrips palmi</name>
    <name type="common">Melon thrips</name>
    <dbReference type="NCBI Taxonomy" id="161013"/>
    <lineage>
        <taxon>Eukaryota</taxon>
        <taxon>Metazoa</taxon>
        <taxon>Ecdysozoa</taxon>
        <taxon>Arthropoda</taxon>
        <taxon>Hexapoda</taxon>
        <taxon>Insecta</taxon>
        <taxon>Pterygota</taxon>
        <taxon>Neoptera</taxon>
        <taxon>Paraneoptera</taxon>
        <taxon>Thysanoptera</taxon>
        <taxon>Terebrantia</taxon>
        <taxon>Thripoidea</taxon>
        <taxon>Thripidae</taxon>
        <taxon>Thrips</taxon>
    </lineage>
</organism>
<name>A0A6P8YWF7_THRPL</name>
<dbReference type="GO" id="GO:0007076">
    <property type="term" value="P:mitotic chromosome condensation"/>
    <property type="evidence" value="ECO:0007669"/>
    <property type="project" value="UniProtKB-ARBA"/>
</dbReference>
<protein>
    <submittedName>
        <fullName evidence="6 7">Uncharacterized protein LOC117647066</fullName>
    </submittedName>
</protein>
<evidence type="ECO:0000256" key="3">
    <source>
        <dbReference type="SAM" id="MobiDB-lite"/>
    </source>
</evidence>
<dbReference type="RefSeq" id="XP_034244449.1">
    <property type="nucleotide sequence ID" value="XM_034388558.1"/>
</dbReference>
<evidence type="ECO:0000313" key="7">
    <source>
        <dbReference type="RefSeq" id="XP_034244448.1"/>
    </source>
</evidence>
<feature type="region of interest" description="Disordered" evidence="3">
    <location>
        <begin position="318"/>
        <end position="337"/>
    </location>
</feature>
<feature type="compositionally biased region" description="Basic and acidic residues" evidence="3">
    <location>
        <begin position="288"/>
        <end position="305"/>
    </location>
</feature>
<evidence type="ECO:0000313" key="9">
    <source>
        <dbReference type="RefSeq" id="XP_034244451.1"/>
    </source>
</evidence>
<dbReference type="PANTHER" id="PTHR17408">
    <property type="entry name" value="HISTONE RNA HAIRPIN-BINDING PROTEIN"/>
    <property type="match status" value="1"/>
</dbReference>
<dbReference type="GO" id="GO:0051028">
    <property type="term" value="P:mRNA transport"/>
    <property type="evidence" value="ECO:0007669"/>
    <property type="project" value="TreeGrafter"/>
</dbReference>
<evidence type="ECO:0000313" key="10">
    <source>
        <dbReference type="RefSeq" id="XP_034244452.1"/>
    </source>
</evidence>
<dbReference type="Gene3D" id="1.10.8.1120">
    <property type="entry name" value="Histone RNA hairpin-binding protein RNA-binding domain"/>
    <property type="match status" value="1"/>
</dbReference>
<dbReference type="InterPro" id="IPR038294">
    <property type="entry name" value="SLBP_RNA_bind_sf"/>
</dbReference>